<dbReference type="InterPro" id="IPR046347">
    <property type="entry name" value="bZIP_sf"/>
</dbReference>
<dbReference type="SMART" id="SM00338">
    <property type="entry name" value="BRLZ"/>
    <property type="match status" value="1"/>
</dbReference>
<keyword evidence="2" id="KW-0539">Nucleus</keyword>
<sequence length="169" mass="19184">MPPQGDKLPSSEEGPEEGKAQRSSELMTEQKRARNRLSQRYFRERRKLRLKELETQVQSLSATDSDRTARLAAENAKLRNSLVQTRKRMAQLKSMIASLDETLEGLLDASYLTTTCMQDATQKVATSKEQDPTGVPTLPDAVTPAIILTSLEDRQWGDLDHQQQRSWRI</sequence>
<protein>
    <recommendedName>
        <fullName evidence="5">BZIP domain-containing protein</fullName>
    </recommendedName>
</protein>
<gene>
    <name evidence="6" type="ORF">PENARI_c051G04957</name>
</gene>
<evidence type="ECO:0000256" key="2">
    <source>
        <dbReference type="ARBA" id="ARBA00023242"/>
    </source>
</evidence>
<dbReference type="GO" id="GO:0001228">
    <property type="term" value="F:DNA-binding transcription activator activity, RNA polymerase II-specific"/>
    <property type="evidence" value="ECO:0007669"/>
    <property type="project" value="TreeGrafter"/>
</dbReference>
<dbReference type="PANTHER" id="PTHR40621">
    <property type="entry name" value="TRANSCRIPTION FACTOR KAPC-RELATED"/>
    <property type="match status" value="1"/>
</dbReference>
<dbReference type="GO" id="GO:0090575">
    <property type="term" value="C:RNA polymerase II transcription regulator complex"/>
    <property type="evidence" value="ECO:0007669"/>
    <property type="project" value="TreeGrafter"/>
</dbReference>
<dbReference type="Gene3D" id="1.20.5.170">
    <property type="match status" value="1"/>
</dbReference>
<dbReference type="AlphaFoldDB" id="A0A1F5L268"/>
<dbReference type="PANTHER" id="PTHR40621:SF6">
    <property type="entry name" value="AP-1-LIKE TRANSCRIPTION FACTOR YAP1-RELATED"/>
    <property type="match status" value="1"/>
</dbReference>
<evidence type="ECO:0000256" key="1">
    <source>
        <dbReference type="ARBA" id="ARBA00004123"/>
    </source>
</evidence>
<keyword evidence="3" id="KW-0175">Coiled coil</keyword>
<dbReference type="CDD" id="cd14688">
    <property type="entry name" value="bZIP_YAP"/>
    <property type="match status" value="1"/>
</dbReference>
<dbReference type="EMBL" id="LXJU01000051">
    <property type="protein sequence ID" value="OGE47292.1"/>
    <property type="molecule type" value="Genomic_DNA"/>
</dbReference>
<evidence type="ECO:0000256" key="4">
    <source>
        <dbReference type="SAM" id="MobiDB-lite"/>
    </source>
</evidence>
<evidence type="ECO:0000256" key="3">
    <source>
        <dbReference type="SAM" id="Coils"/>
    </source>
</evidence>
<dbReference type="GO" id="GO:0000976">
    <property type="term" value="F:transcription cis-regulatory region binding"/>
    <property type="evidence" value="ECO:0007669"/>
    <property type="project" value="InterPro"/>
</dbReference>
<dbReference type="InterPro" id="IPR004827">
    <property type="entry name" value="bZIP"/>
</dbReference>
<evidence type="ECO:0000313" key="6">
    <source>
        <dbReference type="EMBL" id="OGE47292.1"/>
    </source>
</evidence>
<comment type="caution">
    <text evidence="6">The sequence shown here is derived from an EMBL/GenBank/DDBJ whole genome shotgun (WGS) entry which is preliminary data.</text>
</comment>
<dbReference type="Proteomes" id="UP000177622">
    <property type="component" value="Unassembled WGS sequence"/>
</dbReference>
<proteinExistence type="predicted"/>
<reference evidence="6 7" key="1">
    <citation type="journal article" date="2016" name="Sci. Rep.">
        <title>Penicillium arizonense, a new, genome sequenced fungal species, reveals a high chemical diversity in secreted metabolites.</title>
        <authorList>
            <person name="Grijseels S."/>
            <person name="Nielsen J.C."/>
            <person name="Randelovic M."/>
            <person name="Nielsen J."/>
            <person name="Nielsen K.F."/>
            <person name="Workman M."/>
            <person name="Frisvad J.C."/>
        </authorList>
    </citation>
    <scope>NUCLEOTIDE SEQUENCE [LARGE SCALE GENOMIC DNA]</scope>
    <source>
        <strain evidence="6 7">CBS 141311</strain>
    </source>
</reference>
<feature type="compositionally biased region" description="Basic and acidic residues" evidence="4">
    <location>
        <begin position="16"/>
        <end position="32"/>
    </location>
</feature>
<dbReference type="SUPFAM" id="SSF57959">
    <property type="entry name" value="Leucine zipper domain"/>
    <property type="match status" value="1"/>
</dbReference>
<evidence type="ECO:0000313" key="7">
    <source>
        <dbReference type="Proteomes" id="UP000177622"/>
    </source>
</evidence>
<dbReference type="InterPro" id="IPR050936">
    <property type="entry name" value="AP-1-like"/>
</dbReference>
<evidence type="ECO:0000259" key="5">
    <source>
        <dbReference type="SMART" id="SM00338"/>
    </source>
</evidence>
<dbReference type="RefSeq" id="XP_022482752.1">
    <property type="nucleotide sequence ID" value="XM_022637395.1"/>
</dbReference>
<feature type="domain" description="BZIP" evidence="5">
    <location>
        <begin position="23"/>
        <end position="98"/>
    </location>
</feature>
<feature type="coiled-coil region" evidence="3">
    <location>
        <begin position="43"/>
        <end position="109"/>
    </location>
</feature>
<organism evidence="6 7">
    <name type="scientific">Penicillium arizonense</name>
    <dbReference type="NCBI Taxonomy" id="1835702"/>
    <lineage>
        <taxon>Eukaryota</taxon>
        <taxon>Fungi</taxon>
        <taxon>Dikarya</taxon>
        <taxon>Ascomycota</taxon>
        <taxon>Pezizomycotina</taxon>
        <taxon>Eurotiomycetes</taxon>
        <taxon>Eurotiomycetidae</taxon>
        <taxon>Eurotiales</taxon>
        <taxon>Aspergillaceae</taxon>
        <taxon>Penicillium</taxon>
    </lineage>
</organism>
<dbReference type="GeneID" id="34582129"/>
<name>A0A1F5L268_PENAI</name>
<keyword evidence="7" id="KW-1185">Reference proteome</keyword>
<accession>A0A1F5L268</accession>
<feature type="region of interest" description="Disordered" evidence="4">
    <location>
        <begin position="1"/>
        <end position="38"/>
    </location>
</feature>
<comment type="subcellular location">
    <subcellularLocation>
        <location evidence="1">Nucleus</location>
    </subcellularLocation>
</comment>